<organism evidence="3 4">
    <name type="scientific">Promicromonospora citrea</name>
    <dbReference type="NCBI Taxonomy" id="43677"/>
    <lineage>
        <taxon>Bacteria</taxon>
        <taxon>Bacillati</taxon>
        <taxon>Actinomycetota</taxon>
        <taxon>Actinomycetes</taxon>
        <taxon>Micrococcales</taxon>
        <taxon>Promicromonosporaceae</taxon>
        <taxon>Promicromonospora</taxon>
    </lineage>
</organism>
<dbReference type="AlphaFoldDB" id="A0A8H9L509"/>
<feature type="domain" description="STAS" evidence="2">
    <location>
        <begin position="31"/>
        <end position="126"/>
    </location>
</feature>
<gene>
    <name evidence="3" type="ORF">GCM10010102_33250</name>
</gene>
<dbReference type="Gene3D" id="3.30.750.24">
    <property type="entry name" value="STAS domain"/>
    <property type="match status" value="1"/>
</dbReference>
<dbReference type="RefSeq" id="WP_171103919.1">
    <property type="nucleotide sequence ID" value="NZ_BMPT01000015.1"/>
</dbReference>
<protein>
    <recommendedName>
        <fullName evidence="2">STAS domain-containing protein</fullName>
    </recommendedName>
</protein>
<evidence type="ECO:0000313" key="4">
    <source>
        <dbReference type="Proteomes" id="UP000655589"/>
    </source>
</evidence>
<reference evidence="3" key="1">
    <citation type="journal article" date="2014" name="Int. J. Syst. Evol. Microbiol.">
        <title>Complete genome sequence of Corynebacterium casei LMG S-19264T (=DSM 44701T), isolated from a smear-ripened cheese.</title>
        <authorList>
            <consortium name="US DOE Joint Genome Institute (JGI-PGF)"/>
            <person name="Walter F."/>
            <person name="Albersmeier A."/>
            <person name="Kalinowski J."/>
            <person name="Ruckert C."/>
        </authorList>
    </citation>
    <scope>NUCLEOTIDE SEQUENCE</scope>
    <source>
        <strain evidence="3">JCM 3051</strain>
    </source>
</reference>
<dbReference type="Proteomes" id="UP000655589">
    <property type="component" value="Unassembled WGS sequence"/>
</dbReference>
<evidence type="ECO:0000259" key="2">
    <source>
        <dbReference type="PROSITE" id="PS50801"/>
    </source>
</evidence>
<feature type="region of interest" description="Disordered" evidence="1">
    <location>
        <begin position="1"/>
        <end position="20"/>
    </location>
</feature>
<sequence>MDPLPSDAVQDVEPDRAGSGISCRTTYEGTVVTLWGDIDALLRENASAAMATLAARPDPDPVIVDARDVTFIDSSGVAFILQVFVLGEETGSPVLLREPSDVVMEVLDMVGISQRIPVVRNATATA</sequence>
<comment type="caution">
    <text evidence="3">The sequence shown here is derived from an EMBL/GenBank/DDBJ whole genome shotgun (WGS) entry which is preliminary data.</text>
</comment>
<keyword evidence="4" id="KW-1185">Reference proteome</keyword>
<accession>A0A8H9L509</accession>
<proteinExistence type="predicted"/>
<dbReference type="CDD" id="cd07043">
    <property type="entry name" value="STAS_anti-anti-sigma_factors"/>
    <property type="match status" value="1"/>
</dbReference>
<dbReference type="InterPro" id="IPR002645">
    <property type="entry name" value="STAS_dom"/>
</dbReference>
<dbReference type="EMBL" id="BMPT01000015">
    <property type="protein sequence ID" value="GGM35196.1"/>
    <property type="molecule type" value="Genomic_DNA"/>
</dbReference>
<dbReference type="SUPFAM" id="SSF52091">
    <property type="entry name" value="SpoIIaa-like"/>
    <property type="match status" value="1"/>
</dbReference>
<evidence type="ECO:0000313" key="3">
    <source>
        <dbReference type="EMBL" id="GGM35196.1"/>
    </source>
</evidence>
<evidence type="ECO:0000256" key="1">
    <source>
        <dbReference type="SAM" id="MobiDB-lite"/>
    </source>
</evidence>
<dbReference type="PROSITE" id="PS50801">
    <property type="entry name" value="STAS"/>
    <property type="match status" value="1"/>
</dbReference>
<dbReference type="InterPro" id="IPR036513">
    <property type="entry name" value="STAS_dom_sf"/>
</dbReference>
<reference evidence="3" key="2">
    <citation type="submission" date="2020-09" db="EMBL/GenBank/DDBJ databases">
        <authorList>
            <person name="Sun Q."/>
            <person name="Ohkuma M."/>
        </authorList>
    </citation>
    <scope>NUCLEOTIDE SEQUENCE</scope>
    <source>
        <strain evidence="3">JCM 3051</strain>
    </source>
</reference>
<dbReference type="Pfam" id="PF01740">
    <property type="entry name" value="STAS"/>
    <property type="match status" value="1"/>
</dbReference>
<name>A0A8H9L509_9MICO</name>